<dbReference type="OrthoDB" id="1295045at2759"/>
<keyword evidence="3" id="KW-0812">Transmembrane</keyword>
<dbReference type="PANTHER" id="PTHR19308:SF56">
    <property type="entry name" value="START DOMAIN-CONTAINING PROTEIN"/>
    <property type="match status" value="1"/>
</dbReference>
<accession>A0A8S1X5L7</accession>
<feature type="domain" description="START" evidence="4">
    <location>
        <begin position="495"/>
        <end position="655"/>
    </location>
</feature>
<dbReference type="Proteomes" id="UP000683925">
    <property type="component" value="Unassembled WGS sequence"/>
</dbReference>
<evidence type="ECO:0000256" key="3">
    <source>
        <dbReference type="SAM" id="Phobius"/>
    </source>
</evidence>
<dbReference type="InterPro" id="IPR051213">
    <property type="entry name" value="START_lipid_transfer"/>
</dbReference>
<evidence type="ECO:0000256" key="2">
    <source>
        <dbReference type="SAM" id="MobiDB-lite"/>
    </source>
</evidence>
<dbReference type="EMBL" id="CAJJDP010000111">
    <property type="protein sequence ID" value="CAD8196361.1"/>
    <property type="molecule type" value="Genomic_DNA"/>
</dbReference>
<comment type="caution">
    <text evidence="5">The sequence shown here is derived from an EMBL/GenBank/DDBJ whole genome shotgun (WGS) entry which is preliminary data.</text>
</comment>
<dbReference type="OMA" id="ILIEYQA"/>
<protein>
    <recommendedName>
        <fullName evidence="4">START domain-containing protein</fullName>
    </recommendedName>
</protein>
<keyword evidence="3" id="KW-1133">Transmembrane helix</keyword>
<dbReference type="GO" id="GO:0008289">
    <property type="term" value="F:lipid binding"/>
    <property type="evidence" value="ECO:0007669"/>
    <property type="project" value="InterPro"/>
</dbReference>
<evidence type="ECO:0000259" key="4">
    <source>
        <dbReference type="PROSITE" id="PS50848"/>
    </source>
</evidence>
<feature type="coiled-coil region" evidence="1">
    <location>
        <begin position="84"/>
        <end position="111"/>
    </location>
</feature>
<feature type="compositionally biased region" description="Polar residues" evidence="2">
    <location>
        <begin position="415"/>
        <end position="438"/>
    </location>
</feature>
<feature type="compositionally biased region" description="Low complexity" evidence="2">
    <location>
        <begin position="439"/>
        <end position="468"/>
    </location>
</feature>
<keyword evidence="1" id="KW-0175">Coiled coil</keyword>
<organism evidence="5 6">
    <name type="scientific">Paramecium octaurelia</name>
    <dbReference type="NCBI Taxonomy" id="43137"/>
    <lineage>
        <taxon>Eukaryota</taxon>
        <taxon>Sar</taxon>
        <taxon>Alveolata</taxon>
        <taxon>Ciliophora</taxon>
        <taxon>Intramacronucleata</taxon>
        <taxon>Oligohymenophorea</taxon>
        <taxon>Peniculida</taxon>
        <taxon>Parameciidae</taxon>
        <taxon>Paramecium</taxon>
    </lineage>
</organism>
<keyword evidence="3" id="KW-0472">Membrane</keyword>
<dbReference type="InterPro" id="IPR002913">
    <property type="entry name" value="START_lipid-bd_dom"/>
</dbReference>
<keyword evidence="6" id="KW-1185">Reference proteome</keyword>
<proteinExistence type="predicted"/>
<feature type="region of interest" description="Disordered" evidence="2">
    <location>
        <begin position="414"/>
        <end position="468"/>
    </location>
</feature>
<dbReference type="PROSITE" id="PS50848">
    <property type="entry name" value="START"/>
    <property type="match status" value="1"/>
</dbReference>
<sequence>MSLFANYARLKRKTFWVMRYIEVTQEGILVYRDRKEDKQNKAELKLIHCKVKELSTNNGFQIQIIHGDDSLKIMAHTNQEHKIIVQAITQIKQKSEQKQEIQVQAQEQFQQVRQTIVPSIIIQQVKPPTFQPDNDLIKQSQGDQIKVQAQQLIKKFESQQLTLINVIDGIFFYKTEKAERNNEEAETKSNIMSLISDEIKNVGYLLTIAIAIIFFTLLSILVYLLLSLVDNRTYTYSILITLNIIILPLLFKKHNPPKQTEKVQQFMVQCKCLMNVDYNALVYLISKFDVRKEWTPNLLLINNDKNLITALYSNQLVEKFTQTVFNDEDTFYVVEHFHVKILRLFVIKYLFDEDSVEVRCIADSTQMQILPCLKQFIKIQKQNPKSILIEYQASKTSSDQMSVIQSEIIYKQPDYSRTTQSPNQSISVEQQPPSLLSNSPRQISQLQQLPQKPQQPPQQLQPQQPQQSYPPEIQKIFDMTIEAKKQLETVYPLGPSWQQKEDKGGFLIHTRFDEATGQTMSRGEGILPYTIQEIFEIIEKVEKRGDYDSLFDSGYMVKKLDGDTGIVYQRFKTIKIVVKSRDFVFASRVFREENRWVVIAKSIEYPELPPIKESVRGDLKIAGWILQKTEQGTKTCFITMVDPKGSIPAAIVASSAKEQGQCVEKVKALLDKRNKK</sequence>
<evidence type="ECO:0000313" key="6">
    <source>
        <dbReference type="Proteomes" id="UP000683925"/>
    </source>
</evidence>
<dbReference type="PANTHER" id="PTHR19308">
    <property type="entry name" value="PHOSPHATIDYLCHOLINE TRANSFER PROTEIN"/>
    <property type="match status" value="1"/>
</dbReference>
<evidence type="ECO:0000313" key="5">
    <source>
        <dbReference type="EMBL" id="CAD8196361.1"/>
    </source>
</evidence>
<dbReference type="FunFam" id="3.30.530.20:FF:000044">
    <property type="entry name" value="Uncharacterized protein"/>
    <property type="match status" value="1"/>
</dbReference>
<dbReference type="AlphaFoldDB" id="A0A8S1X5L7"/>
<name>A0A8S1X5L7_PAROT</name>
<feature type="transmembrane region" description="Helical" evidence="3">
    <location>
        <begin position="202"/>
        <end position="228"/>
    </location>
</feature>
<dbReference type="Pfam" id="PF01852">
    <property type="entry name" value="START"/>
    <property type="match status" value="1"/>
</dbReference>
<dbReference type="CDD" id="cd00177">
    <property type="entry name" value="START"/>
    <property type="match status" value="1"/>
</dbReference>
<gene>
    <name evidence="5" type="ORF">POCTA_138.1.T1110139</name>
</gene>
<reference evidence="5" key="1">
    <citation type="submission" date="2021-01" db="EMBL/GenBank/DDBJ databases">
        <authorList>
            <consortium name="Genoscope - CEA"/>
            <person name="William W."/>
        </authorList>
    </citation>
    <scope>NUCLEOTIDE SEQUENCE</scope>
</reference>
<feature type="transmembrane region" description="Helical" evidence="3">
    <location>
        <begin position="234"/>
        <end position="251"/>
    </location>
</feature>
<evidence type="ECO:0000256" key="1">
    <source>
        <dbReference type="SAM" id="Coils"/>
    </source>
</evidence>